<dbReference type="Proteomes" id="UP000472265">
    <property type="component" value="Chromosome 23"/>
</dbReference>
<evidence type="ECO:0000313" key="4">
    <source>
        <dbReference type="Ensembl" id="ENSSAUP00010037663.1"/>
    </source>
</evidence>
<organism evidence="4 5">
    <name type="scientific">Sparus aurata</name>
    <name type="common">Gilthead sea bream</name>
    <dbReference type="NCBI Taxonomy" id="8175"/>
    <lineage>
        <taxon>Eukaryota</taxon>
        <taxon>Metazoa</taxon>
        <taxon>Chordata</taxon>
        <taxon>Craniata</taxon>
        <taxon>Vertebrata</taxon>
        <taxon>Euteleostomi</taxon>
        <taxon>Actinopterygii</taxon>
        <taxon>Neopterygii</taxon>
        <taxon>Teleostei</taxon>
        <taxon>Neoteleostei</taxon>
        <taxon>Acanthomorphata</taxon>
        <taxon>Eupercaria</taxon>
        <taxon>Spariformes</taxon>
        <taxon>Sparidae</taxon>
        <taxon>Sparus</taxon>
    </lineage>
</organism>
<keyword evidence="2" id="KW-0732">Signal</keyword>
<sequence length="534" mass="61022">MCLSCCVLAVMASPGLLLLLLVSSSLLLSNVSADIENMIRSTGQVARKTISMFNDLGVPLLALIPVDGKLINLCTKLGLGVLLRLTGKDEKSVADLLKSEFKSLNSKINEYHAEQKWQIWAAGGFHKPELEIKVAWEQFEILISSLPGKNEDDVKNLKDEFIKKYIKSGIDELHTYLKAEEPSLINNLGKGLVEEFKCHEKDILGYIVLINSLIYKGNLMNHFSYQHEKTQTQQKIDHSAEIAYKSSSVLFELHKSCIFNSYKYIEKEVKDLINDQKRRKLAHEVRSFLAETYDRYDWMVVAYKTTNSDHTELRSLNKHTLTGFHEAVTSGAVSVSFVRQVKGTHTMADKVGRAIERCISKTYDCHKVAEKLKDCKEKVDGIELSKTYTAVHAFVDKAHHSYEAEIVPEHPISRDDTTVPYLYKGVCKKYKLKIKIQDPCKDMKCSGDNREGDRGNCVPIPETFRAMCECKRPYYGEHCELSIDDYKKELQKDLEDRSENVQTMKKHKMNYVVNKKVLNKPEYDLYLYSLVATF</sequence>
<keyword evidence="1" id="KW-0245">EGF-like domain</keyword>
<evidence type="ECO:0000259" key="3">
    <source>
        <dbReference type="PROSITE" id="PS50026"/>
    </source>
</evidence>
<evidence type="ECO:0000256" key="1">
    <source>
        <dbReference type="PROSITE-ProRule" id="PRU00076"/>
    </source>
</evidence>
<dbReference type="PROSITE" id="PS00022">
    <property type="entry name" value="EGF_1"/>
    <property type="match status" value="1"/>
</dbReference>
<reference evidence="4" key="3">
    <citation type="submission" date="2025-09" db="UniProtKB">
        <authorList>
            <consortium name="Ensembl"/>
        </authorList>
    </citation>
    <scope>IDENTIFICATION</scope>
</reference>
<dbReference type="InterPro" id="IPR000742">
    <property type="entry name" value="EGF"/>
</dbReference>
<dbReference type="OMA" id="PDKLHML"/>
<evidence type="ECO:0000256" key="2">
    <source>
        <dbReference type="SAM" id="SignalP"/>
    </source>
</evidence>
<proteinExistence type="predicted"/>
<name>A0A671WF09_SPAAU</name>
<dbReference type="Ensembl" id="ENSSAUT00010039671.1">
    <property type="protein sequence ID" value="ENSSAUP00010037663.1"/>
    <property type="gene ID" value="ENSSAUG00010015912.1"/>
</dbReference>
<feature type="domain" description="EGF-like" evidence="3">
    <location>
        <begin position="436"/>
        <end position="480"/>
    </location>
</feature>
<dbReference type="GeneTree" id="ENSGT00940000177148"/>
<feature type="signal peptide" evidence="2">
    <location>
        <begin position="1"/>
        <end position="33"/>
    </location>
</feature>
<keyword evidence="1" id="KW-1015">Disulfide bond</keyword>
<reference evidence="4" key="2">
    <citation type="submission" date="2025-08" db="UniProtKB">
        <authorList>
            <consortium name="Ensembl"/>
        </authorList>
    </citation>
    <scope>IDENTIFICATION</scope>
</reference>
<dbReference type="AlphaFoldDB" id="A0A671WF09"/>
<feature type="chain" id="PRO_5025589381" description="EGF-like domain-containing protein" evidence="2">
    <location>
        <begin position="34"/>
        <end position="534"/>
    </location>
</feature>
<reference evidence="4" key="1">
    <citation type="submission" date="2021-04" db="EMBL/GenBank/DDBJ databases">
        <authorList>
            <consortium name="Wellcome Sanger Institute Data Sharing"/>
        </authorList>
    </citation>
    <scope>NUCLEOTIDE SEQUENCE [LARGE SCALE GENOMIC DNA]</scope>
</reference>
<dbReference type="InParanoid" id="A0A671WF09"/>
<protein>
    <recommendedName>
        <fullName evidence="3">EGF-like domain-containing protein</fullName>
    </recommendedName>
</protein>
<evidence type="ECO:0000313" key="5">
    <source>
        <dbReference type="Proteomes" id="UP000472265"/>
    </source>
</evidence>
<dbReference type="PROSITE" id="PS01186">
    <property type="entry name" value="EGF_2"/>
    <property type="match status" value="1"/>
</dbReference>
<keyword evidence="5" id="KW-1185">Reference proteome</keyword>
<feature type="disulfide bond" evidence="1">
    <location>
        <begin position="470"/>
        <end position="479"/>
    </location>
</feature>
<dbReference type="PROSITE" id="PS50026">
    <property type="entry name" value="EGF_3"/>
    <property type="match status" value="1"/>
</dbReference>
<comment type="caution">
    <text evidence="1">Lacks conserved residue(s) required for the propagation of feature annotation.</text>
</comment>
<accession>A0A671WF09</accession>